<sequence length="536" mass="60159">MPYHPSLPLSPELATHCNAFIEEKLYTQALNLLLSTVQSGIIIPTSPIITPPPSYLALAATILVHPSTTAHALPLSDNEAASAALRLLRLVHAVVGPRAAQFSLAFSFPISKPPVKIAVNDSSPWTKPLGVDLCGSASVWSRAEDFWHAVGWAFNCSLLHPERWERWLLWIELMCDALDNDWMQCTLEFAEAEQSREKLREVPNTPGTGLHGKKVNKRNETFSNSIIFRYISTTAARANIRRILRAIFADGSEASVREFREVFHQESRRIGHCSGSRKREYRVNLDQSGFYDSVPERGMREPSDAADPGHLRFPKRAKLRMVGSDSSCEATDERMASLNHHSDLAVLGGHKSISLRLRLLGVLFMVSEQLSQEFIPLEELDYHFVERVLHLPFLIFQAFINLREYPKFSPMARISLYKVFLYQLRESRAPDPENGEEGHLPQADIERCFLPFAAATADVVDNAKMSILLESLMLLLAGQDMLTSTPPLKEAVQAGIIAREKKTQNQADRAHEDLHSVGQCWLRESGTKLLLIVDLL</sequence>
<proteinExistence type="predicted"/>
<dbReference type="RefSeq" id="XP_056515195.1">
    <property type="nucleotide sequence ID" value="XM_056651928.1"/>
</dbReference>
<gene>
    <name evidence="1" type="ORF">NUU61_001346</name>
</gene>
<protein>
    <submittedName>
        <fullName evidence="1">Uncharacterized protein</fullName>
    </submittedName>
</protein>
<keyword evidence="2" id="KW-1185">Reference proteome</keyword>
<dbReference type="GeneID" id="81391096"/>
<comment type="caution">
    <text evidence="1">The sequence shown here is derived from an EMBL/GenBank/DDBJ whole genome shotgun (WGS) entry which is preliminary data.</text>
</comment>
<name>A0A9W9G3Y7_9EURO</name>
<dbReference type="OrthoDB" id="5411773at2759"/>
<dbReference type="AlphaFoldDB" id="A0A9W9G3Y7"/>
<dbReference type="Proteomes" id="UP001141434">
    <property type="component" value="Unassembled WGS sequence"/>
</dbReference>
<evidence type="ECO:0000313" key="2">
    <source>
        <dbReference type="Proteomes" id="UP001141434"/>
    </source>
</evidence>
<organism evidence="1 2">
    <name type="scientific">Penicillium alfredii</name>
    <dbReference type="NCBI Taxonomy" id="1506179"/>
    <lineage>
        <taxon>Eukaryota</taxon>
        <taxon>Fungi</taxon>
        <taxon>Dikarya</taxon>
        <taxon>Ascomycota</taxon>
        <taxon>Pezizomycotina</taxon>
        <taxon>Eurotiomycetes</taxon>
        <taxon>Eurotiomycetidae</taxon>
        <taxon>Eurotiales</taxon>
        <taxon>Aspergillaceae</taxon>
        <taxon>Penicillium</taxon>
    </lineage>
</organism>
<reference evidence="1" key="2">
    <citation type="journal article" date="2023" name="IMA Fungus">
        <title>Comparative genomic study of the Penicillium genus elucidates a diverse pangenome and 15 lateral gene transfer events.</title>
        <authorList>
            <person name="Petersen C."/>
            <person name="Sorensen T."/>
            <person name="Nielsen M.R."/>
            <person name="Sondergaard T.E."/>
            <person name="Sorensen J.L."/>
            <person name="Fitzpatrick D.A."/>
            <person name="Frisvad J.C."/>
            <person name="Nielsen K.L."/>
        </authorList>
    </citation>
    <scope>NUCLEOTIDE SEQUENCE</scope>
    <source>
        <strain evidence="1">IBT 34128</strain>
    </source>
</reference>
<accession>A0A9W9G3Y7</accession>
<reference evidence="1" key="1">
    <citation type="submission" date="2022-11" db="EMBL/GenBank/DDBJ databases">
        <authorList>
            <person name="Petersen C."/>
        </authorList>
    </citation>
    <scope>NUCLEOTIDE SEQUENCE</scope>
    <source>
        <strain evidence="1">IBT 34128</strain>
    </source>
</reference>
<dbReference type="EMBL" id="JAPMSZ010000002">
    <property type="protein sequence ID" value="KAJ5111716.1"/>
    <property type="molecule type" value="Genomic_DNA"/>
</dbReference>
<evidence type="ECO:0000313" key="1">
    <source>
        <dbReference type="EMBL" id="KAJ5111716.1"/>
    </source>
</evidence>